<dbReference type="InterPro" id="IPR023696">
    <property type="entry name" value="Ureohydrolase_dom_sf"/>
</dbReference>
<comment type="similarity">
    <text evidence="1">Belongs to the histone deacetylase family.</text>
</comment>
<reference evidence="4" key="1">
    <citation type="submission" date="2017-02" db="EMBL/GenBank/DDBJ databases">
        <authorList>
            <person name="Varghese N."/>
            <person name="Submissions S."/>
        </authorList>
    </citation>
    <scope>NUCLEOTIDE SEQUENCE [LARGE SCALE GENOMIC DNA]</scope>
    <source>
        <strain evidence="4">DSM 16521</strain>
    </source>
</reference>
<dbReference type="CDD" id="cd09992">
    <property type="entry name" value="HDAC_classII"/>
    <property type="match status" value="1"/>
</dbReference>
<dbReference type="OrthoDB" id="9808367at2"/>
<dbReference type="Gene3D" id="3.40.800.20">
    <property type="entry name" value="Histone deacetylase domain"/>
    <property type="match status" value="1"/>
</dbReference>
<dbReference type="RefSeq" id="WP_078664818.1">
    <property type="nucleotide sequence ID" value="NZ_FUXM01000005.1"/>
</dbReference>
<evidence type="ECO:0000313" key="3">
    <source>
        <dbReference type="EMBL" id="SJZ70483.1"/>
    </source>
</evidence>
<protein>
    <submittedName>
        <fullName evidence="3">Acetoin utilization deacetylase AcuC</fullName>
    </submittedName>
</protein>
<proteinExistence type="inferred from homology"/>
<dbReference type="EMBL" id="FUXM01000005">
    <property type="protein sequence ID" value="SJZ70483.1"/>
    <property type="molecule type" value="Genomic_DNA"/>
</dbReference>
<dbReference type="Proteomes" id="UP000189933">
    <property type="component" value="Unassembled WGS sequence"/>
</dbReference>
<sequence length="341" mass="37738">MTEPLLLLYDEIFLKHETDSLEHGSRLQAIVGELKEYGLWEKVPRRRPRQASRSEVLLAHPHEYLEALQAFCAAGGGVWAEDTVVDRDTYDVALRAVGAVLDGIDAVMKGVYHRALALVRPPGHHAAALRGGGFCVLNNLAIGANYARQEYWLNRIAILDWDAHHGNGLQSFFYSDSEVLYISLHQDGLYPYTGWATETGDERGKGFNINIPLPKDTGDTGYYYAMHKIILPVLEQFQPQLLLVAAGYDAHFADPLSSLALTSEGFGQLAKMIKPWPLVAALEGGYDPATVGHAVAATVAVWGELPVAVTDPAAPPYAPVRPTQRLRIDDAWQIQKKYWRL</sequence>
<dbReference type="PANTHER" id="PTHR10625:SF10">
    <property type="entry name" value="HISTONE DEACETYLASE HDAC1"/>
    <property type="match status" value="1"/>
</dbReference>
<organism evidence="3 4">
    <name type="scientific">Carboxydocella sporoproducens DSM 16521</name>
    <dbReference type="NCBI Taxonomy" id="1121270"/>
    <lineage>
        <taxon>Bacteria</taxon>
        <taxon>Bacillati</taxon>
        <taxon>Bacillota</taxon>
        <taxon>Clostridia</taxon>
        <taxon>Eubacteriales</taxon>
        <taxon>Clostridiales Family XVI. Incertae Sedis</taxon>
        <taxon>Carboxydocella</taxon>
    </lineage>
</organism>
<dbReference type="InterPro" id="IPR023801">
    <property type="entry name" value="His_deacetylse_dom"/>
</dbReference>
<keyword evidence="4" id="KW-1185">Reference proteome</keyword>
<feature type="domain" description="Histone deacetylase" evidence="2">
    <location>
        <begin position="22"/>
        <end position="300"/>
    </location>
</feature>
<dbReference type="Pfam" id="PF00850">
    <property type="entry name" value="Hist_deacetyl"/>
    <property type="match status" value="1"/>
</dbReference>
<evidence type="ECO:0000313" key="4">
    <source>
        <dbReference type="Proteomes" id="UP000189933"/>
    </source>
</evidence>
<gene>
    <name evidence="3" type="ORF">SAMN02745885_00711</name>
</gene>
<dbReference type="GO" id="GO:0040029">
    <property type="term" value="P:epigenetic regulation of gene expression"/>
    <property type="evidence" value="ECO:0007669"/>
    <property type="project" value="TreeGrafter"/>
</dbReference>
<dbReference type="InterPro" id="IPR037138">
    <property type="entry name" value="His_deacetylse_dom_sf"/>
</dbReference>
<evidence type="ECO:0000259" key="2">
    <source>
        <dbReference type="Pfam" id="PF00850"/>
    </source>
</evidence>
<dbReference type="GO" id="GO:0004407">
    <property type="term" value="F:histone deacetylase activity"/>
    <property type="evidence" value="ECO:0007669"/>
    <property type="project" value="TreeGrafter"/>
</dbReference>
<name>A0A1T4MU32_9FIRM</name>
<dbReference type="PANTHER" id="PTHR10625">
    <property type="entry name" value="HISTONE DEACETYLASE HDAC1-RELATED"/>
    <property type="match status" value="1"/>
</dbReference>
<accession>A0A1T4MU32</accession>
<dbReference type="InterPro" id="IPR000286">
    <property type="entry name" value="HDACs"/>
</dbReference>
<evidence type="ECO:0000256" key="1">
    <source>
        <dbReference type="ARBA" id="ARBA00005947"/>
    </source>
</evidence>
<dbReference type="SUPFAM" id="SSF52768">
    <property type="entry name" value="Arginase/deacetylase"/>
    <property type="match status" value="1"/>
</dbReference>
<dbReference type="AlphaFoldDB" id="A0A1T4MU32"/>
<dbReference type="PRINTS" id="PR01270">
    <property type="entry name" value="HDASUPER"/>
</dbReference>